<dbReference type="KEGG" id="svn:CP980_34360"/>
<evidence type="ECO:0000313" key="1">
    <source>
        <dbReference type="EMBL" id="QEV49457.1"/>
    </source>
</evidence>
<name>A0A5J6JDS4_STRVI</name>
<dbReference type="EMBL" id="CP023692">
    <property type="protein sequence ID" value="QEV49457.1"/>
    <property type="molecule type" value="Genomic_DNA"/>
</dbReference>
<organism evidence="1 2">
    <name type="scientific">Streptomyces vinaceus</name>
    <dbReference type="NCBI Taxonomy" id="1960"/>
    <lineage>
        <taxon>Bacteria</taxon>
        <taxon>Bacillati</taxon>
        <taxon>Actinomycetota</taxon>
        <taxon>Actinomycetes</taxon>
        <taxon>Kitasatosporales</taxon>
        <taxon>Streptomycetaceae</taxon>
        <taxon>Streptomyces</taxon>
    </lineage>
</organism>
<sequence>MAARGLLLRDVTQHEVDAWLAVNPGTRFPVRDFVVWATRRGHAKVLDVPHWPKKDPVGMDEDFHWELLLHQRLTDTELPLGVRGAGGSSCSSAST</sequence>
<reference evidence="1 2" key="1">
    <citation type="submission" date="2017-09" db="EMBL/GenBank/DDBJ databases">
        <authorList>
            <person name="Lee N."/>
            <person name="Cho B.-K."/>
        </authorList>
    </citation>
    <scope>NUCLEOTIDE SEQUENCE [LARGE SCALE GENOMIC DNA]</scope>
    <source>
        <strain evidence="1 2">ATCC 27476</strain>
    </source>
</reference>
<protein>
    <submittedName>
        <fullName evidence="1">Uncharacterized protein</fullName>
    </submittedName>
</protein>
<dbReference type="Proteomes" id="UP000325563">
    <property type="component" value="Chromosome"/>
</dbReference>
<accession>A0A5J6JDS4</accession>
<evidence type="ECO:0000313" key="2">
    <source>
        <dbReference type="Proteomes" id="UP000325563"/>
    </source>
</evidence>
<dbReference type="AlphaFoldDB" id="A0A5J6JDS4"/>
<gene>
    <name evidence="1" type="ORF">CP980_34360</name>
</gene>
<proteinExistence type="predicted"/>
<keyword evidence="2" id="KW-1185">Reference proteome</keyword>